<evidence type="ECO:0000313" key="2">
    <source>
        <dbReference type="Proteomes" id="UP001523392"/>
    </source>
</evidence>
<sequence>MFSPSIRYSQAPGLRLRPVRELGVCVVFAAEEARLYRLNAQAWLVLALCREGLSGPALQAAWREAVAPEDAALEGRPAECLQQAVELLLARRLLRQDGVASQEALAEAGGGDG</sequence>
<name>A0ABT1CYC7_9PROT</name>
<protein>
    <recommendedName>
        <fullName evidence="3">PqqD family protein</fullName>
    </recommendedName>
</protein>
<evidence type="ECO:0000313" key="1">
    <source>
        <dbReference type="EMBL" id="MCO6414666.1"/>
    </source>
</evidence>
<keyword evidence="2" id="KW-1185">Reference proteome</keyword>
<evidence type="ECO:0008006" key="3">
    <source>
        <dbReference type="Google" id="ProtNLM"/>
    </source>
</evidence>
<organism evidence="1 2">
    <name type="scientific">Siccirubricoccus soli</name>
    <dbReference type="NCBI Taxonomy" id="2899147"/>
    <lineage>
        <taxon>Bacteria</taxon>
        <taxon>Pseudomonadati</taxon>
        <taxon>Pseudomonadota</taxon>
        <taxon>Alphaproteobacteria</taxon>
        <taxon>Acetobacterales</taxon>
        <taxon>Roseomonadaceae</taxon>
        <taxon>Siccirubricoccus</taxon>
    </lineage>
</organism>
<proteinExistence type="predicted"/>
<comment type="caution">
    <text evidence="1">The sequence shown here is derived from an EMBL/GenBank/DDBJ whole genome shotgun (WGS) entry which is preliminary data.</text>
</comment>
<reference evidence="1 2" key="1">
    <citation type="submission" date="2021-12" db="EMBL/GenBank/DDBJ databases">
        <title>Siccirubricoccus leaddurans sp. nov., a high concentration Zn2+ tolerance bacterium.</title>
        <authorList>
            <person name="Cao Y."/>
        </authorList>
    </citation>
    <scope>NUCLEOTIDE SEQUENCE [LARGE SCALE GENOMIC DNA]</scope>
    <source>
        <strain evidence="1 2">KC 17139</strain>
    </source>
</reference>
<accession>A0ABT1CYC7</accession>
<dbReference type="EMBL" id="JAFIRR010000005">
    <property type="protein sequence ID" value="MCO6414666.1"/>
    <property type="molecule type" value="Genomic_DNA"/>
</dbReference>
<dbReference type="RefSeq" id="WP_252951255.1">
    <property type="nucleotide sequence ID" value="NZ_JAFIRR010000005.1"/>
</dbReference>
<dbReference type="Proteomes" id="UP001523392">
    <property type="component" value="Unassembled WGS sequence"/>
</dbReference>
<gene>
    <name evidence="1" type="ORF">JYK14_00530</name>
</gene>